<dbReference type="RefSeq" id="WP_019957499.1">
    <property type="nucleotide sequence ID" value="NZ_CP091512.1"/>
</dbReference>
<keyword evidence="1" id="KW-1133">Transmembrane helix</keyword>
<protein>
    <submittedName>
        <fullName evidence="2">Uncharacterized protein</fullName>
    </submittedName>
</protein>
<keyword evidence="3" id="KW-1185">Reference proteome</keyword>
<organism evidence="2 3">
    <name type="scientific">Vitreoscilla stercoraria</name>
    <dbReference type="NCBI Taxonomy" id="61"/>
    <lineage>
        <taxon>Bacteria</taxon>
        <taxon>Pseudomonadati</taxon>
        <taxon>Pseudomonadota</taxon>
        <taxon>Betaproteobacteria</taxon>
        <taxon>Neisseriales</taxon>
        <taxon>Neisseriaceae</taxon>
        <taxon>Vitreoscilla</taxon>
    </lineage>
</organism>
<sequence length="133" mass="15186">MANPALPKKAKTIRIWLWIIILSFIVLFFTMKYTVLGKNNIINGFVTNCTQSAPAAPNWSAELKKFGYSGDTSWLPQAYCECVLFPVFEPMSETEIRKFGDLSAEQRMVKMGGALRFQQRHEQCLQEFAPKSK</sequence>
<accession>A0ABY4ECJ2</accession>
<dbReference type="Proteomes" id="UP000832034">
    <property type="component" value="Chromosome"/>
</dbReference>
<evidence type="ECO:0000256" key="1">
    <source>
        <dbReference type="SAM" id="Phobius"/>
    </source>
</evidence>
<evidence type="ECO:0000313" key="2">
    <source>
        <dbReference type="EMBL" id="UOO93167.1"/>
    </source>
</evidence>
<reference evidence="2" key="2">
    <citation type="journal article" date="2022" name="Res Sq">
        <title>Evolution of multicellular longitudinally dividing oral cavity symbionts (Neisseriaceae).</title>
        <authorList>
            <person name="Nyongesa S."/>
            <person name="Weber P."/>
            <person name="Bernet E."/>
            <person name="Pullido F."/>
            <person name="Nieckarz M."/>
            <person name="Delaby M."/>
            <person name="Nieves C."/>
            <person name="Viehboeck T."/>
            <person name="Krause N."/>
            <person name="Rivera-Millot A."/>
            <person name="Nakamura A."/>
            <person name="Vischer N."/>
            <person name="VanNieuwenhze M."/>
            <person name="Brun Y."/>
            <person name="Cava F."/>
            <person name="Bulgheresi S."/>
            <person name="Veyrier F."/>
        </authorList>
    </citation>
    <scope>NUCLEOTIDE SEQUENCE</scope>
    <source>
        <strain evidence="2">SAG 1488-6</strain>
    </source>
</reference>
<gene>
    <name evidence="2" type="ORF">LVJ81_03805</name>
</gene>
<name>A0ABY4ECJ2_VITST</name>
<dbReference type="EMBL" id="CP091512">
    <property type="protein sequence ID" value="UOO93167.1"/>
    <property type="molecule type" value="Genomic_DNA"/>
</dbReference>
<feature type="transmembrane region" description="Helical" evidence="1">
    <location>
        <begin position="15"/>
        <end position="35"/>
    </location>
</feature>
<keyword evidence="1" id="KW-0812">Transmembrane</keyword>
<evidence type="ECO:0000313" key="3">
    <source>
        <dbReference type="Proteomes" id="UP000832034"/>
    </source>
</evidence>
<keyword evidence="1" id="KW-0472">Membrane</keyword>
<reference evidence="2" key="1">
    <citation type="submission" date="2021-12" db="EMBL/GenBank/DDBJ databases">
        <authorList>
            <person name="Veyrier F.J."/>
        </authorList>
    </citation>
    <scope>NUCLEOTIDE SEQUENCE</scope>
    <source>
        <strain evidence="2">SAG 1488-6</strain>
    </source>
</reference>
<proteinExistence type="predicted"/>